<dbReference type="EMBL" id="CM001282">
    <property type="protein sequence ID" value="EHH63771.1"/>
    <property type="molecule type" value="Genomic_DNA"/>
</dbReference>
<protein>
    <submittedName>
        <fullName evidence="2">Uncharacterized protein</fullName>
    </submittedName>
</protein>
<dbReference type="AlphaFoldDB" id="G7PAV1"/>
<accession>G7PAV1</accession>
<sequence length="136" mass="14884">LLGETANPRAGSQAGQRPTLGSLGGRVESPSSAECCCPLPGDQSWNFIALQPPAWRWDLTMLPRLVLNSWAQAILPPQPPKCWDYRDPGASFGSRLYPALERSPGMIYSWAVFLYPGIHPVHPRNTDLVTVTKSDG</sequence>
<feature type="region of interest" description="Disordered" evidence="1">
    <location>
        <begin position="1"/>
        <end position="26"/>
    </location>
</feature>
<gene>
    <name evidence="2" type="ORF">EGM_16805</name>
</gene>
<feature type="non-terminal residue" evidence="2">
    <location>
        <position position="136"/>
    </location>
</feature>
<feature type="non-terminal residue" evidence="2">
    <location>
        <position position="1"/>
    </location>
</feature>
<evidence type="ECO:0000256" key="1">
    <source>
        <dbReference type="SAM" id="MobiDB-lite"/>
    </source>
</evidence>
<name>G7PAV1_MACFA</name>
<reference evidence="2" key="1">
    <citation type="journal article" date="2011" name="Nat. Biotechnol.">
        <title>Genome sequencing and comparison of two nonhuman primate animal models, the cynomolgus and Chinese rhesus macaques.</title>
        <authorList>
            <person name="Yan G."/>
            <person name="Zhang G."/>
            <person name="Fang X."/>
            <person name="Zhang Y."/>
            <person name="Li C."/>
            <person name="Ling F."/>
            <person name="Cooper D.N."/>
            <person name="Li Q."/>
            <person name="Li Y."/>
            <person name="van Gool A.J."/>
            <person name="Du H."/>
            <person name="Chen J."/>
            <person name="Chen R."/>
            <person name="Zhang P."/>
            <person name="Huang Z."/>
            <person name="Thompson J.R."/>
            <person name="Meng Y."/>
            <person name="Bai Y."/>
            <person name="Wang J."/>
            <person name="Zhuo M."/>
            <person name="Wang T."/>
            <person name="Huang Y."/>
            <person name="Wei L."/>
            <person name="Li J."/>
            <person name="Wang Z."/>
            <person name="Hu H."/>
            <person name="Yang P."/>
            <person name="Le L."/>
            <person name="Stenson P.D."/>
            <person name="Li B."/>
            <person name="Liu X."/>
            <person name="Ball E.V."/>
            <person name="An N."/>
            <person name="Huang Q."/>
            <person name="Zhang Y."/>
            <person name="Fan W."/>
            <person name="Zhang X."/>
            <person name="Li Y."/>
            <person name="Wang W."/>
            <person name="Katze M.G."/>
            <person name="Su B."/>
            <person name="Nielsen R."/>
            <person name="Yang H."/>
            <person name="Wang J."/>
            <person name="Wang X."/>
            <person name="Wang J."/>
        </authorList>
    </citation>
    <scope>NUCLEOTIDE SEQUENCE [LARGE SCALE GENOMIC DNA]</scope>
    <source>
        <strain evidence="2">CE-4</strain>
    </source>
</reference>
<organism>
    <name type="scientific">Macaca fascicularis</name>
    <name type="common">Crab-eating macaque</name>
    <name type="synonym">Cynomolgus monkey</name>
    <dbReference type="NCBI Taxonomy" id="9541"/>
    <lineage>
        <taxon>Eukaryota</taxon>
        <taxon>Metazoa</taxon>
        <taxon>Chordata</taxon>
        <taxon>Craniata</taxon>
        <taxon>Vertebrata</taxon>
        <taxon>Euteleostomi</taxon>
        <taxon>Mammalia</taxon>
        <taxon>Eutheria</taxon>
        <taxon>Euarchontoglires</taxon>
        <taxon>Primates</taxon>
        <taxon>Haplorrhini</taxon>
        <taxon>Catarrhini</taxon>
        <taxon>Cercopithecidae</taxon>
        <taxon>Cercopithecinae</taxon>
        <taxon>Macaca</taxon>
    </lineage>
</organism>
<proteinExistence type="predicted"/>
<evidence type="ECO:0000313" key="2">
    <source>
        <dbReference type="EMBL" id="EHH63771.1"/>
    </source>
</evidence>
<dbReference type="Proteomes" id="UP000009130">
    <property type="component" value="Chromosome 7"/>
</dbReference>